<proteinExistence type="predicted"/>
<feature type="compositionally biased region" description="Basic and acidic residues" evidence="4">
    <location>
        <begin position="369"/>
        <end position="381"/>
    </location>
</feature>
<dbReference type="InterPro" id="IPR036612">
    <property type="entry name" value="KH_dom_type_1_sf"/>
</dbReference>
<dbReference type="InterPro" id="IPR004087">
    <property type="entry name" value="KH_dom"/>
</dbReference>
<feature type="domain" description="K Homology" evidence="5">
    <location>
        <begin position="42"/>
        <end position="112"/>
    </location>
</feature>
<evidence type="ECO:0000259" key="5">
    <source>
        <dbReference type="SMART" id="SM00322"/>
    </source>
</evidence>
<dbReference type="Pfam" id="PF00013">
    <property type="entry name" value="KH_1"/>
    <property type="match status" value="3"/>
</dbReference>
<dbReference type="SUPFAM" id="SSF54791">
    <property type="entry name" value="Eukaryotic type KH-domain (KH-domain type I)"/>
    <property type="match status" value="3"/>
</dbReference>
<dbReference type="PROSITE" id="PS50084">
    <property type="entry name" value="KH_TYPE_1"/>
    <property type="match status" value="3"/>
</dbReference>
<protein>
    <submittedName>
        <fullName evidence="6">RNA binding protein, heterogenous nuclear RNP-K like protein</fullName>
    </submittedName>
</protein>
<gene>
    <name evidence="6" type="primary">HEK2_1</name>
    <name evidence="6" type="ORF">GRS66_000167</name>
</gene>
<keyword evidence="2 3" id="KW-0694">RNA-binding</keyword>
<keyword evidence="7" id="KW-1185">Reference proteome</keyword>
<dbReference type="OrthoDB" id="442947at2759"/>
<feature type="region of interest" description="Disordered" evidence="4">
    <location>
        <begin position="1"/>
        <end position="34"/>
    </location>
</feature>
<dbReference type="GO" id="GO:0003723">
    <property type="term" value="F:RNA binding"/>
    <property type="evidence" value="ECO:0007669"/>
    <property type="project" value="UniProtKB-UniRule"/>
</dbReference>
<evidence type="ECO:0000256" key="2">
    <source>
        <dbReference type="ARBA" id="ARBA00022884"/>
    </source>
</evidence>
<evidence type="ECO:0000313" key="7">
    <source>
        <dbReference type="Proteomes" id="UP000501346"/>
    </source>
</evidence>
<evidence type="ECO:0000256" key="3">
    <source>
        <dbReference type="PROSITE-ProRule" id="PRU00117"/>
    </source>
</evidence>
<feature type="compositionally biased region" description="Low complexity" evidence="4">
    <location>
        <begin position="15"/>
        <end position="33"/>
    </location>
</feature>
<dbReference type="AlphaFoldDB" id="A0A6C1DM30"/>
<dbReference type="EMBL" id="CP048984">
    <property type="protein sequence ID" value="QID77975.1"/>
    <property type="molecule type" value="Genomic_DNA"/>
</dbReference>
<feature type="region of interest" description="Disordered" evidence="4">
    <location>
        <begin position="344"/>
        <end position="381"/>
    </location>
</feature>
<dbReference type="PANTHER" id="PTHR10288">
    <property type="entry name" value="KH DOMAIN CONTAINING RNA BINDING PROTEIN"/>
    <property type="match status" value="1"/>
</dbReference>
<dbReference type="SMART" id="SM00322">
    <property type="entry name" value="KH"/>
    <property type="match status" value="3"/>
</dbReference>
<feature type="domain" description="K Homology" evidence="5">
    <location>
        <begin position="155"/>
        <end position="226"/>
    </location>
</feature>
<dbReference type="InterPro" id="IPR004088">
    <property type="entry name" value="KH_dom_type_1"/>
</dbReference>
<evidence type="ECO:0000313" key="6">
    <source>
        <dbReference type="EMBL" id="QID77975.1"/>
    </source>
</evidence>
<evidence type="ECO:0000256" key="4">
    <source>
        <dbReference type="SAM" id="MobiDB-lite"/>
    </source>
</evidence>
<dbReference type="CDD" id="cd00105">
    <property type="entry name" value="KH-I"/>
    <property type="match status" value="1"/>
</dbReference>
<sequence length="381" mass="41686">MSQFFEAATPVAIPTNNTNGGSSDAGSAATGGAPVVGTTAQPTINHRLLLSLKEAAKIIGTKGSTISRIRAANAVKIGISEKVTGCSDRILSCAGNVINVANAIGDIVDVLNKRNPENEDAAEGEAEEHYYFHFLNHILPAPSKDEIRDLQQLEDIGYVRLIVANSHISSIIGKAGATIKSLINKHGVKIVASKDFLPASDERIIEIQGFPGSITNVLIEISEIILSDVDVRFSTERSYFPHLKKSSGEPTSPSTSSNTRIELKIPELYVGAIIGRGMNRIKNLKTFTKTNIVVERKDDDDKDENFRKFIITSKFPKNVKLAESMLLKNLNTEIEKRENYKRKLEAAEGDATVVTERSDSASFLEEKEEPQKNHDNKEEQS</sequence>
<dbReference type="Proteomes" id="UP000501346">
    <property type="component" value="Chromosome ScII"/>
</dbReference>
<organism evidence="6 7">
    <name type="scientific">Saccharomyces pastorianus</name>
    <name type="common">Lager yeast</name>
    <name type="synonym">Saccharomyces cerevisiae x Saccharomyces eubayanus</name>
    <dbReference type="NCBI Taxonomy" id="27292"/>
    <lineage>
        <taxon>Eukaryota</taxon>
        <taxon>Fungi</taxon>
        <taxon>Dikarya</taxon>
        <taxon>Ascomycota</taxon>
        <taxon>Saccharomycotina</taxon>
        <taxon>Saccharomycetes</taxon>
        <taxon>Saccharomycetales</taxon>
        <taxon>Saccharomycetaceae</taxon>
        <taxon>Saccharomyces</taxon>
    </lineage>
</organism>
<dbReference type="CDD" id="cd22456">
    <property type="entry name" value="KH-I_Rnc1_rpt2"/>
    <property type="match status" value="1"/>
</dbReference>
<dbReference type="Gene3D" id="3.30.1370.10">
    <property type="entry name" value="K Homology domain, type 1"/>
    <property type="match status" value="3"/>
</dbReference>
<name>A0A6C1DM30_SACPS</name>
<evidence type="ECO:0000256" key="1">
    <source>
        <dbReference type="ARBA" id="ARBA00022737"/>
    </source>
</evidence>
<reference evidence="6 7" key="1">
    <citation type="journal article" date="2019" name="BMC Genomics">
        <title>Chromosome level assembly and comparative genome analysis confirm lager-brewing yeasts originated from a single hybridization.</title>
        <authorList>
            <person name="Salazar A.N."/>
            <person name="Gorter de Vries A.R."/>
            <person name="van den Broek M."/>
            <person name="Brouwers N."/>
            <person name="de la Torre Cortes P."/>
            <person name="Kuijpers N.G.A."/>
            <person name="Daran J.G."/>
            <person name="Abeel T."/>
        </authorList>
    </citation>
    <scope>NUCLEOTIDE SEQUENCE [LARGE SCALE GENOMIC DNA]</scope>
    <source>
        <strain evidence="6 7">CBS 1483</strain>
    </source>
</reference>
<feature type="domain" description="K Homology" evidence="5">
    <location>
        <begin position="257"/>
        <end position="331"/>
    </location>
</feature>
<keyword evidence="1" id="KW-0677">Repeat</keyword>
<accession>A0A6C1DM30</accession>